<proteinExistence type="predicted"/>
<feature type="domain" description="FCP1 homology" evidence="1">
    <location>
        <begin position="105"/>
        <end position="269"/>
    </location>
</feature>
<dbReference type="NCBIfam" id="TIGR02251">
    <property type="entry name" value="HIF-SF_euk"/>
    <property type="match status" value="1"/>
</dbReference>
<dbReference type="CDD" id="cd07521">
    <property type="entry name" value="HAD_FCP1-like"/>
    <property type="match status" value="1"/>
</dbReference>
<protein>
    <recommendedName>
        <fullName evidence="1">FCP1 homology domain-containing protein</fullName>
    </recommendedName>
</protein>
<dbReference type="GO" id="GO:0016791">
    <property type="term" value="F:phosphatase activity"/>
    <property type="evidence" value="ECO:0007669"/>
    <property type="project" value="InterPro"/>
</dbReference>
<evidence type="ECO:0000313" key="2">
    <source>
        <dbReference type="EMBL" id="KAF7991736.1"/>
    </source>
</evidence>
<dbReference type="PANTHER" id="PTHR12210">
    <property type="entry name" value="DULLARD PROTEIN PHOSPHATASE"/>
    <property type="match status" value="1"/>
</dbReference>
<reference evidence="2 3" key="1">
    <citation type="submission" date="2020-08" db="EMBL/GenBank/DDBJ databases">
        <title>Aphidius gifuensis genome sequencing and assembly.</title>
        <authorList>
            <person name="Du Z."/>
        </authorList>
    </citation>
    <scope>NUCLEOTIDE SEQUENCE [LARGE SCALE GENOMIC DNA]</scope>
    <source>
        <strain evidence="2">YNYX2018</strain>
        <tissue evidence="2">Adults</tissue>
    </source>
</reference>
<sequence>MFQVFSMLPIVSSKPLKLNKFTQKIDSTNKITFYNSQRFASNIFEKSFIIQKDDVLGHLNNKKLLTDIKNIKEIKLSRSLYNFANRRNYNPKTLPSCLLPPVKPQDIDKKCLVIDLDETLVYSTDSPQEDNDCFVVSFEHEGKQHKKYVSKRPHVDEFLQAMGQLYECVLFTSAVPEYAELVAKHIDKWGVFRAVLSRKSCVYNGDYIKDLSKLGRTLEKTIIIDDIKTRYKFQPDNAVPVPGWFGGACKKEELNDTTLSDLIPFFEKLSTEKNVYTVLTNMDHPYHQLLPDNVKEKWLNERKSMAWYKRFAKSFFGLQFILAFFIY</sequence>
<dbReference type="Gene3D" id="3.40.50.1000">
    <property type="entry name" value="HAD superfamily/HAD-like"/>
    <property type="match status" value="1"/>
</dbReference>
<dbReference type="Proteomes" id="UP000639338">
    <property type="component" value="Unassembled WGS sequence"/>
</dbReference>
<dbReference type="AlphaFoldDB" id="A0A834XS01"/>
<dbReference type="EMBL" id="JACMRX010000004">
    <property type="protein sequence ID" value="KAF7991736.1"/>
    <property type="molecule type" value="Genomic_DNA"/>
</dbReference>
<dbReference type="SUPFAM" id="SSF56784">
    <property type="entry name" value="HAD-like"/>
    <property type="match status" value="1"/>
</dbReference>
<dbReference type="InterPro" id="IPR050365">
    <property type="entry name" value="TIM50"/>
</dbReference>
<dbReference type="InterPro" id="IPR023214">
    <property type="entry name" value="HAD_sf"/>
</dbReference>
<dbReference type="FunFam" id="3.40.50.1000:FF:000093">
    <property type="entry name" value="NLI interacting factor-like phosphatase family protein"/>
    <property type="match status" value="1"/>
</dbReference>
<comment type="caution">
    <text evidence="2">The sequence shown here is derived from an EMBL/GenBank/DDBJ whole genome shotgun (WGS) entry which is preliminary data.</text>
</comment>
<dbReference type="InterPro" id="IPR036412">
    <property type="entry name" value="HAD-like_sf"/>
</dbReference>
<dbReference type="SMART" id="SM00577">
    <property type="entry name" value="CPDc"/>
    <property type="match status" value="1"/>
</dbReference>
<dbReference type="OrthoDB" id="277011at2759"/>
<gene>
    <name evidence="2" type="ORF">HCN44_010537</name>
</gene>
<dbReference type="InterPro" id="IPR011948">
    <property type="entry name" value="Dullard_phosphatase"/>
</dbReference>
<dbReference type="PROSITE" id="PS50969">
    <property type="entry name" value="FCP1"/>
    <property type="match status" value="1"/>
</dbReference>
<evidence type="ECO:0000313" key="3">
    <source>
        <dbReference type="Proteomes" id="UP000639338"/>
    </source>
</evidence>
<name>A0A834XS01_APHGI</name>
<keyword evidence="3" id="KW-1185">Reference proteome</keyword>
<dbReference type="InterPro" id="IPR004274">
    <property type="entry name" value="FCP1_dom"/>
</dbReference>
<dbReference type="Pfam" id="PF03031">
    <property type="entry name" value="NIF"/>
    <property type="match status" value="1"/>
</dbReference>
<accession>A0A834XS01</accession>
<evidence type="ECO:0000259" key="1">
    <source>
        <dbReference type="PROSITE" id="PS50969"/>
    </source>
</evidence>
<organism evidence="2 3">
    <name type="scientific">Aphidius gifuensis</name>
    <name type="common">Parasitoid wasp</name>
    <dbReference type="NCBI Taxonomy" id="684658"/>
    <lineage>
        <taxon>Eukaryota</taxon>
        <taxon>Metazoa</taxon>
        <taxon>Ecdysozoa</taxon>
        <taxon>Arthropoda</taxon>
        <taxon>Hexapoda</taxon>
        <taxon>Insecta</taxon>
        <taxon>Pterygota</taxon>
        <taxon>Neoptera</taxon>
        <taxon>Endopterygota</taxon>
        <taxon>Hymenoptera</taxon>
        <taxon>Apocrita</taxon>
        <taxon>Ichneumonoidea</taxon>
        <taxon>Braconidae</taxon>
        <taxon>Aphidiinae</taxon>
        <taxon>Aphidius</taxon>
    </lineage>
</organism>